<dbReference type="Proteomes" id="UP001583177">
    <property type="component" value="Unassembled WGS sequence"/>
</dbReference>
<keyword evidence="5" id="KW-1185">Reference proteome</keyword>
<dbReference type="Gene3D" id="1.20.1090.10">
    <property type="entry name" value="Dehydroquinate synthase-like - alpha domain"/>
    <property type="match status" value="1"/>
</dbReference>
<accession>A0ABR3WHK5</accession>
<keyword evidence="1" id="KW-0560">Oxidoreductase</keyword>
<evidence type="ECO:0008006" key="6">
    <source>
        <dbReference type="Google" id="ProtNLM"/>
    </source>
</evidence>
<dbReference type="Pfam" id="PF25137">
    <property type="entry name" value="ADH_Fe_C"/>
    <property type="match status" value="1"/>
</dbReference>
<comment type="caution">
    <text evidence="4">The sequence shown here is derived from an EMBL/GenBank/DDBJ whole genome shotgun (WGS) entry which is preliminary data.</text>
</comment>
<gene>
    <name evidence="4" type="ORF">Daus18300_008617</name>
</gene>
<dbReference type="Gene3D" id="3.40.50.1970">
    <property type="match status" value="1"/>
</dbReference>
<dbReference type="EMBL" id="JAWRVE010000082">
    <property type="protein sequence ID" value="KAL1861801.1"/>
    <property type="molecule type" value="Genomic_DNA"/>
</dbReference>
<evidence type="ECO:0000259" key="3">
    <source>
        <dbReference type="Pfam" id="PF25137"/>
    </source>
</evidence>
<dbReference type="InterPro" id="IPR039697">
    <property type="entry name" value="Alcohol_dehydrogenase_Fe"/>
</dbReference>
<organism evidence="4 5">
    <name type="scientific">Diaporthe australafricana</name>
    <dbReference type="NCBI Taxonomy" id="127596"/>
    <lineage>
        <taxon>Eukaryota</taxon>
        <taxon>Fungi</taxon>
        <taxon>Dikarya</taxon>
        <taxon>Ascomycota</taxon>
        <taxon>Pezizomycotina</taxon>
        <taxon>Sordariomycetes</taxon>
        <taxon>Sordariomycetidae</taxon>
        <taxon>Diaporthales</taxon>
        <taxon>Diaporthaceae</taxon>
        <taxon>Diaporthe</taxon>
    </lineage>
</organism>
<evidence type="ECO:0000256" key="1">
    <source>
        <dbReference type="ARBA" id="ARBA00023002"/>
    </source>
</evidence>
<proteinExistence type="predicted"/>
<evidence type="ECO:0000313" key="4">
    <source>
        <dbReference type="EMBL" id="KAL1861801.1"/>
    </source>
</evidence>
<dbReference type="PANTHER" id="PTHR11496">
    <property type="entry name" value="ALCOHOL DEHYDROGENASE"/>
    <property type="match status" value="1"/>
</dbReference>
<evidence type="ECO:0000259" key="2">
    <source>
        <dbReference type="Pfam" id="PF00465"/>
    </source>
</evidence>
<dbReference type="SUPFAM" id="SSF56796">
    <property type="entry name" value="Dehydroquinate synthase-like"/>
    <property type="match status" value="1"/>
</dbReference>
<dbReference type="Pfam" id="PF00465">
    <property type="entry name" value="Fe-ADH"/>
    <property type="match status" value="1"/>
</dbReference>
<dbReference type="InterPro" id="IPR001670">
    <property type="entry name" value="ADH_Fe/GldA"/>
</dbReference>
<sequence>MAAESIERFNPDKEFPIITHGLPYPDACAKHLTTTLNSLKPFLVISESLSKTTDVVKRLGSALNDGKLTVVGTHIGMRPHTYYSEVAQVLKEVKDSGADSIVTVGGGSLIDGAKAVSLALANDINSIDELDLLFRTSLALRYNKPKPADAPETVHNSVLPVVSVTTTLSAGEFNPPGGATNDATHLKQIFQNPAGVGISVIVMDSALTQTTPQKVWLSTGLRAVDHCVETICSSNPSQEGTKHSLRGLKLLIPSLLRTKQEPGDLEARSRCQLGAAESMRAANLYGVKVGGSHGIGHQLGPMGVPHAETTCICLPAVQKFNAKLNAGQQGLVVDAFWSDPDVAAVLTKHSLVRGQADLGDALDAVIRELGFPRTLAEYGVGRDKLEAIAENSIKDPCCHSNAIPLESKEQVLEILEMCLGDQ</sequence>
<feature type="domain" description="Fe-containing alcohol dehydrogenase-like C-terminal" evidence="3">
    <location>
        <begin position="218"/>
        <end position="416"/>
    </location>
</feature>
<protein>
    <recommendedName>
        <fullName evidence="6">Alcohol dehydrogenase iron-type/glycerol dehydrogenase GldA domain-containing protein</fullName>
    </recommendedName>
</protein>
<feature type="domain" description="Alcohol dehydrogenase iron-type/glycerol dehydrogenase GldA" evidence="2">
    <location>
        <begin position="28"/>
        <end position="193"/>
    </location>
</feature>
<evidence type="ECO:0000313" key="5">
    <source>
        <dbReference type="Proteomes" id="UP001583177"/>
    </source>
</evidence>
<dbReference type="InterPro" id="IPR056798">
    <property type="entry name" value="ADH_Fe_C"/>
</dbReference>
<name>A0ABR3WHK5_9PEZI</name>
<reference evidence="4 5" key="1">
    <citation type="journal article" date="2024" name="IMA Fungus">
        <title>IMA Genome - F19 : A genome assembly and annotation guide to empower mycologists, including annotated draft genome sequences of Ceratocystis pirilliformis, Diaporthe australafricana, Fusarium ophioides, Paecilomyces lecythidis, and Sporothrix stenoceras.</title>
        <authorList>
            <person name="Aylward J."/>
            <person name="Wilson A.M."/>
            <person name="Visagie C.M."/>
            <person name="Spraker J."/>
            <person name="Barnes I."/>
            <person name="Buitendag C."/>
            <person name="Ceriani C."/>
            <person name="Del Mar Angel L."/>
            <person name="du Plessis D."/>
            <person name="Fuchs T."/>
            <person name="Gasser K."/>
            <person name="Kramer D."/>
            <person name="Li W."/>
            <person name="Munsamy K."/>
            <person name="Piso A."/>
            <person name="Price J.L."/>
            <person name="Sonnekus B."/>
            <person name="Thomas C."/>
            <person name="van der Nest A."/>
            <person name="van Dijk A."/>
            <person name="van Heerden A."/>
            <person name="van Vuuren N."/>
            <person name="Yilmaz N."/>
            <person name="Duong T.A."/>
            <person name="van der Merwe N.A."/>
            <person name="Wingfield M.J."/>
            <person name="Wingfield B.D."/>
        </authorList>
    </citation>
    <scope>NUCLEOTIDE SEQUENCE [LARGE SCALE GENOMIC DNA]</scope>
    <source>
        <strain evidence="4 5">CMW 18300</strain>
    </source>
</reference>
<dbReference type="CDD" id="cd08192">
    <property type="entry name" value="MAR-like"/>
    <property type="match status" value="1"/>
</dbReference>
<dbReference type="PANTHER" id="PTHR11496:SF107">
    <property type="entry name" value="ALCOHOL DEHYDROGENASE, PUTATIVE (AFU_ORTHOLOGUE AFUA_1G06800)-RELATED"/>
    <property type="match status" value="1"/>
</dbReference>